<dbReference type="OrthoDB" id="445712at2759"/>
<dbReference type="GO" id="GO:0097222">
    <property type="term" value="P:mitochondrial mRNA polyadenylation"/>
    <property type="evidence" value="ECO:0000318"/>
    <property type="project" value="GO_Central"/>
</dbReference>
<dbReference type="SUPFAM" id="SSF81301">
    <property type="entry name" value="Nucleotidyltransferase"/>
    <property type="match status" value="1"/>
</dbReference>
<dbReference type="Gene3D" id="3.30.460.10">
    <property type="entry name" value="Beta Polymerase, domain 2"/>
    <property type="match status" value="1"/>
</dbReference>
<dbReference type="Gramene" id="Manes.01G154100.4.v8.1">
    <property type="protein sequence ID" value="Manes.01G154100.4.v8.1.CDS"/>
    <property type="gene ID" value="Manes.01G154100.v8.1"/>
</dbReference>
<dbReference type="GO" id="GO:0005739">
    <property type="term" value="C:mitochondrion"/>
    <property type="evidence" value="ECO:0000318"/>
    <property type="project" value="GO_Central"/>
</dbReference>
<dbReference type="GO" id="GO:0003723">
    <property type="term" value="F:RNA binding"/>
    <property type="evidence" value="ECO:0007669"/>
    <property type="project" value="UniProtKB-KW"/>
</dbReference>
<keyword evidence="4" id="KW-0694">RNA-binding</keyword>
<dbReference type="InterPro" id="IPR002646">
    <property type="entry name" value="PolA_pol_head_dom"/>
</dbReference>
<evidence type="ECO:0000259" key="6">
    <source>
        <dbReference type="Pfam" id="PF12627"/>
    </source>
</evidence>
<comment type="caution">
    <text evidence="7">The sequence shown here is derived from an EMBL/GenBank/DDBJ whole genome shotgun (WGS) entry which is preliminary data.</text>
</comment>
<keyword evidence="2 4" id="KW-0808">Transferase</keyword>
<dbReference type="Proteomes" id="UP000091857">
    <property type="component" value="Chromosome 1"/>
</dbReference>
<dbReference type="SUPFAM" id="SSF81891">
    <property type="entry name" value="Poly A polymerase C-terminal region-like"/>
    <property type="match status" value="1"/>
</dbReference>
<proteinExistence type="inferred from homology"/>
<comment type="similarity">
    <text evidence="1 4">Belongs to the tRNA nucleotidyltransferase/poly(A) polymerase family.</text>
</comment>
<dbReference type="GO" id="GO:0001680">
    <property type="term" value="P:tRNA 3'-terminal CCA addition"/>
    <property type="evidence" value="ECO:0007669"/>
    <property type="project" value="UniProtKB-ARBA"/>
</dbReference>
<evidence type="ECO:0000256" key="2">
    <source>
        <dbReference type="ARBA" id="ARBA00022679"/>
    </source>
</evidence>
<dbReference type="GO" id="GO:0016779">
    <property type="term" value="F:nucleotidyltransferase activity"/>
    <property type="evidence" value="ECO:0007669"/>
    <property type="project" value="InterPro"/>
</dbReference>
<evidence type="ECO:0000256" key="1">
    <source>
        <dbReference type="ARBA" id="ARBA00007265"/>
    </source>
</evidence>
<accession>A0A2C9WKY4</accession>
<evidence type="ECO:0000313" key="8">
    <source>
        <dbReference type="Proteomes" id="UP000091857"/>
    </source>
</evidence>
<dbReference type="Gene3D" id="1.10.3090.10">
    <property type="entry name" value="cca-adding enzyme, domain 2"/>
    <property type="match status" value="1"/>
</dbReference>
<reference evidence="8" key="1">
    <citation type="journal article" date="2016" name="Nat. Biotechnol.">
        <title>Sequencing wild and cultivated cassava and related species reveals extensive interspecific hybridization and genetic diversity.</title>
        <authorList>
            <person name="Bredeson J.V."/>
            <person name="Lyons J.B."/>
            <person name="Prochnik S.E."/>
            <person name="Wu G.A."/>
            <person name="Ha C.M."/>
            <person name="Edsinger-Gonzales E."/>
            <person name="Grimwood J."/>
            <person name="Schmutz J."/>
            <person name="Rabbi I.Y."/>
            <person name="Egesi C."/>
            <person name="Nauluvula P."/>
            <person name="Lebot V."/>
            <person name="Ndunguru J."/>
            <person name="Mkamilo G."/>
            <person name="Bart R.S."/>
            <person name="Setter T.L."/>
            <person name="Gleadow R.M."/>
            <person name="Kulakow P."/>
            <person name="Ferguson M.E."/>
            <person name="Rounsley S."/>
            <person name="Rokhsar D.S."/>
        </authorList>
    </citation>
    <scope>NUCLEOTIDE SEQUENCE [LARGE SCALE GENOMIC DNA]</scope>
    <source>
        <strain evidence="8">cv. AM560-2</strain>
    </source>
</reference>
<feature type="domain" description="tRNA nucleotidyltransferase/poly(A) polymerase RNA and SrmB- binding" evidence="6">
    <location>
        <begin position="243"/>
        <end position="305"/>
    </location>
</feature>
<evidence type="ECO:0000256" key="4">
    <source>
        <dbReference type="RuleBase" id="RU003953"/>
    </source>
</evidence>
<dbReference type="InterPro" id="IPR052191">
    <property type="entry name" value="tRNA_ntf/polyA_polymerase_I"/>
</dbReference>
<keyword evidence="8" id="KW-1185">Reference proteome</keyword>
<dbReference type="GO" id="GO:0000166">
    <property type="term" value="F:nucleotide binding"/>
    <property type="evidence" value="ECO:0007669"/>
    <property type="project" value="UniProtKB-KW"/>
</dbReference>
<gene>
    <name evidence="7" type="ORF">MANES_01G154100v8</name>
</gene>
<keyword evidence="3" id="KW-0547">Nucleotide-binding</keyword>
<sequence length="696" mass="79102">MAIFLRAKNGLLSPLKSLTNLQRFNSTLTEQARLYPGMGGSDSGSQRSSIIDMSRWKKINAGRVGVTRSMIPASLWVVLKTLRGKGFQVYLVGGCVRDLLLHRIPKDFDVVTTAKLKQVRKQFHLSEIVGRRFPICRVHIKSSLFEVSSFGTVAKHAKEKVRLYQMPSGCDEKDFICWRNSMHRDFTINSLFFDPFMNQICDYANGLADLRSLKLRTILPAHLSFQEDCARILRGLRIAGRLGLSISKETEIAMLKLSSSLMSLDKGRIIMELNYMLSYGAAESTICLLQRFNLLGIFLPFHAAYLNQQAAEIYQSSTMLMKLFFNLDMLVGCDRPCDCSLWVGLLAFHQALVTNPQDGFVVCVFASVLYHGKWKEGVKFARENAKLQVKFIPEISGISEFKSDKELAKEVSHLAALVRDSVGALIDRDILVHSMSKYPVSPCSGLVFVPKKTGNSVAQLFDVLLNDVESYKSGRENFMIDYFLLGKGNEDETRFVLGKVILETLGSGLTEGGTKVGREEPIAIEQKSDAKPSYSEKHQIEVWKDRKRKKEVALKDKFLEESKKHQKPDETSQLPEEELNMMRENMLEEKKHHLQGQAMNDDRYETVQEKCQDTGREHIKVINKMKHHLLHDYESKQSNVLSGVSNLSNNEKMKWEEKKDCHLLLQEVVKEKTEKLEKILVKGKCGQPSLSSLFRR</sequence>
<feature type="domain" description="Poly A polymerase head" evidence="5">
    <location>
        <begin position="89"/>
        <end position="216"/>
    </location>
</feature>
<dbReference type="PANTHER" id="PTHR43051">
    <property type="entry name" value="POLYNUCLEOTIDE ADENYLYLTRANSFERASE FAMILY PROTEIN"/>
    <property type="match status" value="1"/>
</dbReference>
<dbReference type="PANTHER" id="PTHR43051:SF1">
    <property type="entry name" value="POLYNUCLEOTIDE ADENYLYLTRANSFERASE FAMILY PROTEIN"/>
    <property type="match status" value="1"/>
</dbReference>
<dbReference type="AlphaFoldDB" id="A0A2C9WKY4"/>
<dbReference type="STRING" id="3983.A0A2C9WKY4"/>
<name>A0A2C9WKY4_MANES</name>
<evidence type="ECO:0000259" key="5">
    <source>
        <dbReference type="Pfam" id="PF01743"/>
    </source>
</evidence>
<dbReference type="CDD" id="cd05398">
    <property type="entry name" value="NT_ClassII-CCAase"/>
    <property type="match status" value="1"/>
</dbReference>
<dbReference type="Pfam" id="PF12627">
    <property type="entry name" value="PolyA_pol_RNAbd"/>
    <property type="match status" value="1"/>
</dbReference>
<evidence type="ECO:0000256" key="3">
    <source>
        <dbReference type="ARBA" id="ARBA00022741"/>
    </source>
</evidence>
<dbReference type="OMA" id="KLFFHLD"/>
<dbReference type="Gramene" id="Manes.01G154100.2.v8.1">
    <property type="protein sequence ID" value="Manes.01G154100.2.v8.1.CDS"/>
    <property type="gene ID" value="Manes.01G154100.v8.1"/>
</dbReference>
<dbReference type="EMBL" id="CM004387">
    <property type="protein sequence ID" value="OAY60977.1"/>
    <property type="molecule type" value="Genomic_DNA"/>
</dbReference>
<dbReference type="InterPro" id="IPR032828">
    <property type="entry name" value="PolyA_RNA-bd"/>
</dbReference>
<organism evidence="7 8">
    <name type="scientific">Manihot esculenta</name>
    <name type="common">Cassava</name>
    <name type="synonym">Jatropha manihot</name>
    <dbReference type="NCBI Taxonomy" id="3983"/>
    <lineage>
        <taxon>Eukaryota</taxon>
        <taxon>Viridiplantae</taxon>
        <taxon>Streptophyta</taxon>
        <taxon>Embryophyta</taxon>
        <taxon>Tracheophyta</taxon>
        <taxon>Spermatophyta</taxon>
        <taxon>Magnoliopsida</taxon>
        <taxon>eudicotyledons</taxon>
        <taxon>Gunneridae</taxon>
        <taxon>Pentapetalae</taxon>
        <taxon>rosids</taxon>
        <taxon>fabids</taxon>
        <taxon>Malpighiales</taxon>
        <taxon>Euphorbiaceae</taxon>
        <taxon>Crotonoideae</taxon>
        <taxon>Manihoteae</taxon>
        <taxon>Manihot</taxon>
    </lineage>
</organism>
<dbReference type="Pfam" id="PF01743">
    <property type="entry name" value="PolyA_pol"/>
    <property type="match status" value="1"/>
</dbReference>
<evidence type="ECO:0000313" key="7">
    <source>
        <dbReference type="EMBL" id="OAY60977.1"/>
    </source>
</evidence>
<protein>
    <recommendedName>
        <fullName evidence="9">Poly A polymerase head domain-containing protein</fullName>
    </recommendedName>
</protein>
<evidence type="ECO:0008006" key="9">
    <source>
        <dbReference type="Google" id="ProtNLM"/>
    </source>
</evidence>
<dbReference type="InterPro" id="IPR043519">
    <property type="entry name" value="NT_sf"/>
</dbReference>